<dbReference type="Proteomes" id="UP001218218">
    <property type="component" value="Unassembled WGS sequence"/>
</dbReference>
<reference evidence="1" key="1">
    <citation type="submission" date="2023-03" db="EMBL/GenBank/DDBJ databases">
        <title>Massive genome expansion in bonnet fungi (Mycena s.s.) driven by repeated elements and novel gene families across ecological guilds.</title>
        <authorList>
            <consortium name="Lawrence Berkeley National Laboratory"/>
            <person name="Harder C.B."/>
            <person name="Miyauchi S."/>
            <person name="Viragh M."/>
            <person name="Kuo A."/>
            <person name="Thoen E."/>
            <person name="Andreopoulos B."/>
            <person name="Lu D."/>
            <person name="Skrede I."/>
            <person name="Drula E."/>
            <person name="Henrissat B."/>
            <person name="Morin E."/>
            <person name="Kohler A."/>
            <person name="Barry K."/>
            <person name="LaButti K."/>
            <person name="Morin E."/>
            <person name="Salamov A."/>
            <person name="Lipzen A."/>
            <person name="Mereny Z."/>
            <person name="Hegedus B."/>
            <person name="Baldrian P."/>
            <person name="Stursova M."/>
            <person name="Weitz H."/>
            <person name="Taylor A."/>
            <person name="Grigoriev I.V."/>
            <person name="Nagy L.G."/>
            <person name="Martin F."/>
            <person name="Kauserud H."/>
        </authorList>
    </citation>
    <scope>NUCLEOTIDE SEQUENCE</scope>
    <source>
        <strain evidence="1">CBHHK002</strain>
    </source>
</reference>
<organism evidence="1 2">
    <name type="scientific">Mycena albidolilacea</name>
    <dbReference type="NCBI Taxonomy" id="1033008"/>
    <lineage>
        <taxon>Eukaryota</taxon>
        <taxon>Fungi</taxon>
        <taxon>Dikarya</taxon>
        <taxon>Basidiomycota</taxon>
        <taxon>Agaricomycotina</taxon>
        <taxon>Agaricomycetes</taxon>
        <taxon>Agaricomycetidae</taxon>
        <taxon>Agaricales</taxon>
        <taxon>Marasmiineae</taxon>
        <taxon>Mycenaceae</taxon>
        <taxon>Mycena</taxon>
    </lineage>
</organism>
<name>A0AAD6Z8J2_9AGAR</name>
<comment type="caution">
    <text evidence="1">The sequence shown here is derived from an EMBL/GenBank/DDBJ whole genome shotgun (WGS) entry which is preliminary data.</text>
</comment>
<accession>A0AAD6Z8J2</accession>
<evidence type="ECO:0000313" key="2">
    <source>
        <dbReference type="Proteomes" id="UP001218218"/>
    </source>
</evidence>
<proteinExistence type="predicted"/>
<gene>
    <name evidence="1" type="ORF">DFH08DRAFT_455337</name>
</gene>
<keyword evidence="2" id="KW-1185">Reference proteome</keyword>
<dbReference type="AlphaFoldDB" id="A0AAD6Z8J2"/>
<dbReference type="EMBL" id="JARIHO010000076">
    <property type="protein sequence ID" value="KAJ7310986.1"/>
    <property type="molecule type" value="Genomic_DNA"/>
</dbReference>
<sequence length="203" mass="22843">MSSSAAEASVFLPTPRDVVLIESYNSPEDSGVRCVFLQHPDTGVGIIVDDWRSIAEVPPGRWAELLETVAEAKKSLKEHGGGTWSRPQWVSCPTDVFYALGPGETTEELIIFQLTGHEVDEEEPDEILRYANGEQMIVPEIPSPLVTLEFAISTLKKDLLPKHDYSRHPDPISKNMQELWKAVGCMTTMKCTFFFKEEETFQR</sequence>
<evidence type="ECO:0000313" key="1">
    <source>
        <dbReference type="EMBL" id="KAJ7310986.1"/>
    </source>
</evidence>
<protein>
    <submittedName>
        <fullName evidence="1">Uncharacterized protein</fullName>
    </submittedName>
</protein>